<name>A0ABR9XG74_9SPHI</name>
<gene>
    <name evidence="1" type="ORF">IRJ18_08400</name>
</gene>
<dbReference type="RefSeq" id="WP_194105742.1">
    <property type="nucleotide sequence ID" value="NZ_JADFFM010000001.1"/>
</dbReference>
<evidence type="ECO:0000313" key="1">
    <source>
        <dbReference type="EMBL" id="MBE9666377.1"/>
    </source>
</evidence>
<proteinExistence type="predicted"/>
<accession>A0ABR9XG74</accession>
<organism evidence="1 2">
    <name type="scientific">Mucilaginibacter boryungensis</name>
    <dbReference type="NCBI Taxonomy" id="768480"/>
    <lineage>
        <taxon>Bacteria</taxon>
        <taxon>Pseudomonadati</taxon>
        <taxon>Bacteroidota</taxon>
        <taxon>Sphingobacteriia</taxon>
        <taxon>Sphingobacteriales</taxon>
        <taxon>Sphingobacteriaceae</taxon>
        <taxon>Mucilaginibacter</taxon>
    </lineage>
</organism>
<protein>
    <submittedName>
        <fullName evidence="1">Uncharacterized protein</fullName>
    </submittedName>
</protein>
<evidence type="ECO:0000313" key="2">
    <source>
        <dbReference type="Proteomes" id="UP000632774"/>
    </source>
</evidence>
<sequence>MKKIFLSTLFVFAIVVCYAQIRDEPSSLRSRTILNFTPTIYHSWTTADTLLNHQLTTFSTGNYEMISSLSGTPAAHIRYISVSFNAVAINPYDDYYFTNFVQDQNGAIPDNTSINGYVTDLDWSHYSQVVFEWYVEYTDNTYEDYWIQYDL</sequence>
<comment type="caution">
    <text evidence="1">The sequence shown here is derived from an EMBL/GenBank/DDBJ whole genome shotgun (WGS) entry which is preliminary data.</text>
</comment>
<reference evidence="1 2" key="1">
    <citation type="submission" date="2020-10" db="EMBL/GenBank/DDBJ databases">
        <title>Mucilaginibacter mali sp. nov., isolated from rhizosphere soil of apple orchard.</title>
        <authorList>
            <person name="Lee J.-S."/>
            <person name="Kim H.S."/>
            <person name="Kim J.-S."/>
        </authorList>
    </citation>
    <scope>NUCLEOTIDE SEQUENCE [LARGE SCALE GENOMIC DNA]</scope>
    <source>
        <strain evidence="1 2">KCTC 23157</strain>
    </source>
</reference>
<dbReference type="EMBL" id="JADFFM010000001">
    <property type="protein sequence ID" value="MBE9666377.1"/>
    <property type="molecule type" value="Genomic_DNA"/>
</dbReference>
<dbReference type="Proteomes" id="UP000632774">
    <property type="component" value="Unassembled WGS sequence"/>
</dbReference>
<keyword evidence="2" id="KW-1185">Reference proteome</keyword>